<dbReference type="GeneID" id="108622358"/>
<keyword evidence="1" id="KW-0576">Peroxisome</keyword>
<accession>A0AAJ7RX26</accession>
<comment type="function">
    <text evidence="1">Peroxisomal protease that mediates both the removal of the leader peptide from proteins containing a PTS2 target sequence and processes several PTS1-containing proteins. Catalyzes the processing of PTS1-proteins involved in the peroxisomal beta-oxidation of fatty acids.</text>
</comment>
<gene>
    <name evidence="3" type="primary">LOC108622358</name>
</gene>
<dbReference type="GO" id="GO:0005777">
    <property type="term" value="C:peroxisome"/>
    <property type="evidence" value="ECO:0007669"/>
    <property type="project" value="UniProtKB-SubCell"/>
</dbReference>
<dbReference type="KEGG" id="ccal:108622358"/>
<comment type="PTM">
    <text evidence="1">The full-lengh TYSND1 is the active the proteolytic processing of PTS1- and PTS2-proteins and in self-cleavage, and intermolecular self-cleavage of TYSND1 down-regulates its protease activity.</text>
</comment>
<evidence type="ECO:0000313" key="3">
    <source>
        <dbReference type="RefSeq" id="XP_026667239.1"/>
    </source>
</evidence>
<dbReference type="GO" id="GO:0031998">
    <property type="term" value="P:regulation of fatty acid beta-oxidation"/>
    <property type="evidence" value="ECO:0007669"/>
    <property type="project" value="TreeGrafter"/>
</dbReference>
<comment type="subcellular location">
    <subcellularLocation>
        <location evidence="1">Peroxisome</location>
    </subcellularLocation>
</comment>
<dbReference type="GO" id="GO:0016485">
    <property type="term" value="P:protein processing"/>
    <property type="evidence" value="ECO:0007669"/>
    <property type="project" value="InterPro"/>
</dbReference>
<dbReference type="Proteomes" id="UP000694925">
    <property type="component" value="Unplaced"/>
</dbReference>
<comment type="similarity">
    <text evidence="1">Belongs to the peptidase S1B family.</text>
</comment>
<organism evidence="2 3">
    <name type="scientific">Ceratina calcarata</name>
    <dbReference type="NCBI Taxonomy" id="156304"/>
    <lineage>
        <taxon>Eukaryota</taxon>
        <taxon>Metazoa</taxon>
        <taxon>Ecdysozoa</taxon>
        <taxon>Arthropoda</taxon>
        <taxon>Hexapoda</taxon>
        <taxon>Insecta</taxon>
        <taxon>Pterygota</taxon>
        <taxon>Neoptera</taxon>
        <taxon>Endopterygota</taxon>
        <taxon>Hymenoptera</taxon>
        <taxon>Apocrita</taxon>
        <taxon>Aculeata</taxon>
        <taxon>Apoidea</taxon>
        <taxon>Anthophila</taxon>
        <taxon>Apidae</taxon>
        <taxon>Ceratina</taxon>
        <taxon>Zadontomerus</taxon>
    </lineage>
</organism>
<proteinExistence type="inferred from homology"/>
<keyword evidence="1" id="KW-0720">Serine protease</keyword>
<dbReference type="GO" id="GO:0004252">
    <property type="term" value="F:serine-type endopeptidase activity"/>
    <property type="evidence" value="ECO:0007669"/>
    <property type="project" value="InterPro"/>
</dbReference>
<protein>
    <recommendedName>
        <fullName evidence="1">Peroxisomal leader peptide-processing protease</fullName>
        <ecNumber evidence="1">3.4.21.-</ecNumber>
    </recommendedName>
</protein>
<evidence type="ECO:0000256" key="1">
    <source>
        <dbReference type="PIRNR" id="PIRNR037989"/>
    </source>
</evidence>
<dbReference type="RefSeq" id="XP_026667239.1">
    <property type="nucleotide sequence ID" value="XM_026811438.1"/>
</dbReference>
<sequence length="376" mass="41950">MTATNCDNDDDDNEDWSWPDTYTASLHEERFERGTARNIGTMHVPESVFVSNTSSPEDAMVSRGYSGILVAKNWVLVHGSMLASVLSRSQEFVDMITSMISADLIMIPASDPLFSDLTFCIYRDHLLEGSGRIISLWKCPLLDDALKNTVRDWTFENFDRLLLPIFLVIKVEPLVNEMRGRKQLKANKTEVEQVLRQLAKQAASLEPTKGAAVELISTPFGNAFFIDSISRGVIGNLLGINKCLILMDLTAFPGCEGSPVFLINNRGDKSICGMIIASLSRCRGEWVNYTFAVNLLPSLKLILQSRMPKDESRYSTCSTFSFSRWNCLNIDCLERNIAIVKCGPNWGTGILVDEQSGTFITCAHVVRTVRENVNVL</sequence>
<dbReference type="AlphaFoldDB" id="A0AAJ7RX26"/>
<keyword evidence="2" id="KW-1185">Reference proteome</keyword>
<dbReference type="InterPro" id="IPR039245">
    <property type="entry name" value="TYSND1/DEG15"/>
</dbReference>
<keyword evidence="1" id="KW-0378">Hydrolase</keyword>
<keyword evidence="1" id="KW-0645">Protease</keyword>
<dbReference type="PANTHER" id="PTHR21004:SF0">
    <property type="entry name" value="PEROXISOMAL LEADER PEPTIDE-PROCESSING PROTEASE"/>
    <property type="match status" value="1"/>
</dbReference>
<name>A0AAJ7RX26_9HYME</name>
<evidence type="ECO:0000313" key="2">
    <source>
        <dbReference type="Proteomes" id="UP000694925"/>
    </source>
</evidence>
<dbReference type="PANTHER" id="PTHR21004">
    <property type="entry name" value="SERINE PROTEASE-RELATED"/>
    <property type="match status" value="1"/>
</dbReference>
<reference evidence="3" key="1">
    <citation type="submission" date="2025-08" db="UniProtKB">
        <authorList>
            <consortium name="RefSeq"/>
        </authorList>
    </citation>
    <scope>IDENTIFICATION</scope>
    <source>
        <tissue evidence="3">Whole body</tissue>
    </source>
</reference>
<dbReference type="EC" id="3.4.21.-" evidence="1"/>